<name>A0A0J8R2J5_COCIT</name>
<dbReference type="AlphaFoldDB" id="A0A0J8R2J5"/>
<accession>A0A0J8R2J5</accession>
<dbReference type="Proteomes" id="UP000054559">
    <property type="component" value="Unassembled WGS sequence"/>
</dbReference>
<organism evidence="1 2">
    <name type="scientific">Coccidioides immitis RMSCC 3703</name>
    <dbReference type="NCBI Taxonomy" id="454286"/>
    <lineage>
        <taxon>Eukaryota</taxon>
        <taxon>Fungi</taxon>
        <taxon>Dikarya</taxon>
        <taxon>Ascomycota</taxon>
        <taxon>Pezizomycotina</taxon>
        <taxon>Eurotiomycetes</taxon>
        <taxon>Eurotiomycetidae</taxon>
        <taxon>Onygenales</taxon>
        <taxon>Onygenaceae</taxon>
        <taxon>Coccidioides</taxon>
    </lineage>
</organism>
<gene>
    <name evidence="1" type="ORF">CISG_07210</name>
</gene>
<evidence type="ECO:0000313" key="2">
    <source>
        <dbReference type="Proteomes" id="UP000054559"/>
    </source>
</evidence>
<proteinExistence type="predicted"/>
<evidence type="ECO:0000313" key="1">
    <source>
        <dbReference type="EMBL" id="KMU78550.1"/>
    </source>
</evidence>
<reference evidence="2" key="1">
    <citation type="journal article" date="2010" name="Genome Res.">
        <title>Population genomic sequencing of Coccidioides fungi reveals recent hybridization and transposon control.</title>
        <authorList>
            <person name="Neafsey D.E."/>
            <person name="Barker B.M."/>
            <person name="Sharpton T.J."/>
            <person name="Stajich J.E."/>
            <person name="Park D.J."/>
            <person name="Whiston E."/>
            <person name="Hung C.-Y."/>
            <person name="McMahan C."/>
            <person name="White J."/>
            <person name="Sykes S."/>
            <person name="Heiman D."/>
            <person name="Young S."/>
            <person name="Zeng Q."/>
            <person name="Abouelleil A."/>
            <person name="Aftuck L."/>
            <person name="Bessette D."/>
            <person name="Brown A."/>
            <person name="FitzGerald M."/>
            <person name="Lui A."/>
            <person name="Macdonald J.P."/>
            <person name="Priest M."/>
            <person name="Orbach M.J."/>
            <person name="Galgiani J.N."/>
            <person name="Kirkland T.N."/>
            <person name="Cole G.T."/>
            <person name="Birren B.W."/>
            <person name="Henn M.R."/>
            <person name="Taylor J.W."/>
            <person name="Rounsley S.D."/>
        </authorList>
    </citation>
    <scope>NUCLEOTIDE SEQUENCE [LARGE SCALE GENOMIC DNA]</scope>
    <source>
        <strain evidence="2">RMSCC 3703</strain>
    </source>
</reference>
<sequence length="128" mass="13720">MTGIHVHNSVGLSGGSSVTSLQPYVPARSLTIIFLRALTYFLAMVMDAEQPKAGGATPAAETGIAQKLSHGLERVQPLGAPTSQETPRDTARMMLREIQSPRQDPLDMDELPIYRHAVLTMGTASAYG</sequence>
<dbReference type="EMBL" id="DS268166">
    <property type="protein sequence ID" value="KMU78550.1"/>
    <property type="molecule type" value="Genomic_DNA"/>
</dbReference>
<protein>
    <submittedName>
        <fullName evidence="1">Uncharacterized protein</fullName>
    </submittedName>
</protein>